<proteinExistence type="inferred from homology"/>
<evidence type="ECO:0000256" key="7">
    <source>
        <dbReference type="RuleBase" id="RU004413"/>
    </source>
</evidence>
<evidence type="ECO:0000256" key="3">
    <source>
        <dbReference type="ARBA" id="ARBA00022980"/>
    </source>
</evidence>
<dbReference type="GO" id="GO:0019843">
    <property type="term" value="F:rRNA binding"/>
    <property type="evidence" value="ECO:0007669"/>
    <property type="project" value="UniProtKB-UniRule"/>
</dbReference>
<keyword evidence="6 8" id="KW-0699">rRNA-binding</keyword>
<evidence type="ECO:0000256" key="6">
    <source>
        <dbReference type="HAMAP-Rule" id="MF_01342"/>
    </source>
</evidence>
<feature type="compositionally biased region" description="Basic residues" evidence="9">
    <location>
        <begin position="17"/>
        <end position="27"/>
    </location>
</feature>
<evidence type="ECO:0000256" key="4">
    <source>
        <dbReference type="ARBA" id="ARBA00023274"/>
    </source>
</evidence>
<dbReference type="GO" id="GO:0003735">
    <property type="term" value="F:structural constituent of ribosome"/>
    <property type="evidence" value="ECO:0007669"/>
    <property type="project" value="InterPro"/>
</dbReference>
<dbReference type="GO" id="GO:0000049">
    <property type="term" value="F:tRNA binding"/>
    <property type="evidence" value="ECO:0007669"/>
    <property type="project" value="UniProtKB-KW"/>
</dbReference>
<keyword evidence="3 6" id="KW-0689">Ribosomal protein</keyword>
<dbReference type="InterPro" id="IPR016180">
    <property type="entry name" value="Ribosomal_uL16_dom"/>
</dbReference>
<keyword evidence="4 6" id="KW-0687">Ribonucleoprotein</keyword>
<dbReference type="Gene3D" id="3.90.1170.10">
    <property type="entry name" value="Ribosomal protein L10e/L16"/>
    <property type="match status" value="1"/>
</dbReference>
<accession>A0A0H4TVS1</accession>
<dbReference type="GO" id="GO:1990904">
    <property type="term" value="C:ribonucleoprotein complex"/>
    <property type="evidence" value="ECO:0007669"/>
    <property type="project" value="UniProtKB-KW"/>
</dbReference>
<evidence type="ECO:0000256" key="1">
    <source>
        <dbReference type="ARBA" id="ARBA00008931"/>
    </source>
</evidence>
<gene>
    <name evidence="6 10" type="primary">rplP</name>
</gene>
<dbReference type="PROSITE" id="PS00586">
    <property type="entry name" value="RIBOSOMAL_L16_1"/>
    <property type="match status" value="1"/>
</dbReference>
<dbReference type="AlphaFoldDB" id="A0A0H4TVS1"/>
<evidence type="ECO:0000256" key="8">
    <source>
        <dbReference type="RuleBase" id="RU004414"/>
    </source>
</evidence>
<name>A0A0H4TVS1_9BACT</name>
<evidence type="ECO:0000256" key="9">
    <source>
        <dbReference type="SAM" id="MobiDB-lite"/>
    </source>
</evidence>
<dbReference type="PRINTS" id="PR00060">
    <property type="entry name" value="RIBOSOMALL16"/>
</dbReference>
<dbReference type="NCBIfam" id="TIGR01164">
    <property type="entry name" value="rplP_bact"/>
    <property type="match status" value="1"/>
</dbReference>
<feature type="compositionally biased region" description="Basic and acidic residues" evidence="9">
    <location>
        <begin position="1"/>
        <end position="16"/>
    </location>
</feature>
<evidence type="ECO:0000256" key="2">
    <source>
        <dbReference type="ARBA" id="ARBA00022555"/>
    </source>
</evidence>
<dbReference type="InterPro" id="IPR020798">
    <property type="entry name" value="Ribosomal_uL16_CS"/>
</dbReference>
<dbReference type="EMBL" id="KT007056">
    <property type="protein sequence ID" value="AKQ05004.1"/>
    <property type="molecule type" value="Genomic_DNA"/>
</dbReference>
<comment type="similarity">
    <text evidence="1 6 7">Belongs to the universal ribosomal protein uL16 family.</text>
</comment>
<comment type="function">
    <text evidence="6 8">Binds 23S rRNA and is also seen to make contacts with the A and possibly P site tRNAs.</text>
</comment>
<evidence type="ECO:0000256" key="5">
    <source>
        <dbReference type="ARBA" id="ARBA00035198"/>
    </source>
</evidence>
<keyword evidence="2 6" id="KW-0820">tRNA-binding</keyword>
<dbReference type="PANTHER" id="PTHR12220">
    <property type="entry name" value="50S/60S RIBOSOMAL PROTEIN L16"/>
    <property type="match status" value="1"/>
</dbReference>
<reference evidence="10" key="1">
    <citation type="journal article" date="2015" name="ISME J.">
        <title>Aquifer environment selects for microbial species cohorts in sediment and groundwater.</title>
        <authorList>
            <person name="Hug L.A."/>
            <person name="Thomas B.C."/>
            <person name="Brown C.T."/>
            <person name="Frischkorn K.R."/>
            <person name="Williams K.H."/>
            <person name="Tringe S.G."/>
            <person name="Banfield J.F."/>
        </authorList>
    </citation>
    <scope>NUCLEOTIDE SEQUENCE</scope>
</reference>
<keyword evidence="6 8" id="KW-0694">RNA-binding</keyword>
<organism evidence="10">
    <name type="scientific">uncultured Microgenomates bacterium Rifle_16ft_4_minimus_954</name>
    <dbReference type="NCBI Taxonomy" id="1665122"/>
    <lineage>
        <taxon>Bacteria</taxon>
        <taxon>Candidatus Microgenomatota</taxon>
        <taxon>environmental samples</taxon>
    </lineage>
</organism>
<feature type="region of interest" description="Disordered" evidence="9">
    <location>
        <begin position="1"/>
        <end position="27"/>
    </location>
</feature>
<evidence type="ECO:0000313" key="10">
    <source>
        <dbReference type="EMBL" id="AKQ05004.1"/>
    </source>
</evidence>
<dbReference type="CDD" id="cd01433">
    <property type="entry name" value="Ribosomal_L16_L10e"/>
    <property type="match status" value="1"/>
</dbReference>
<dbReference type="GO" id="GO:0005840">
    <property type="term" value="C:ribosome"/>
    <property type="evidence" value="ECO:0007669"/>
    <property type="project" value="UniProtKB-KW"/>
</dbReference>
<dbReference type="InterPro" id="IPR047873">
    <property type="entry name" value="Ribosomal_uL16"/>
</dbReference>
<dbReference type="HAMAP" id="MF_01342">
    <property type="entry name" value="Ribosomal_uL16"/>
    <property type="match status" value="1"/>
</dbReference>
<comment type="subunit">
    <text evidence="6 8">Part of the 50S ribosomal subunit.</text>
</comment>
<dbReference type="FunFam" id="3.90.1170.10:FF:000001">
    <property type="entry name" value="50S ribosomal protein L16"/>
    <property type="match status" value="1"/>
</dbReference>
<dbReference type="Pfam" id="PF00252">
    <property type="entry name" value="Ribosomal_L16"/>
    <property type="match status" value="1"/>
</dbReference>
<dbReference type="PANTHER" id="PTHR12220:SF13">
    <property type="entry name" value="LARGE RIBOSOMAL SUBUNIT PROTEIN UL16M"/>
    <property type="match status" value="1"/>
</dbReference>
<protein>
    <recommendedName>
        <fullName evidence="5 6">Large ribosomal subunit protein uL16</fullName>
    </recommendedName>
</protein>
<dbReference type="InterPro" id="IPR036920">
    <property type="entry name" value="Ribosomal_uL16_sf"/>
</dbReference>
<dbReference type="SUPFAM" id="SSF54686">
    <property type="entry name" value="Ribosomal protein L16p/L10e"/>
    <property type="match status" value="1"/>
</dbReference>
<dbReference type="GO" id="GO:0006412">
    <property type="term" value="P:translation"/>
    <property type="evidence" value="ECO:0007669"/>
    <property type="project" value="UniProtKB-UniRule"/>
</dbReference>
<dbReference type="InterPro" id="IPR000114">
    <property type="entry name" value="Ribosomal_uL16_bact-type"/>
</dbReference>
<sequence>MNVTEAKAEQGRMLEPKRRKFRKEFRGRRRGKAIRGSMLSYGEYGLKAQEAGWLSARQIEAGRRTITHSLKKGGRVWIRVFPDKPVTSRAAGQRMGGGKGDIDRYVAVVTPGRIIYEVTGVNPVVAKDAFAKAATKMPFRTRFINKEERKK</sequence>